<dbReference type="FunFam" id="2.60.40.420:FF:000010">
    <property type="entry name" value="Early nodulin-like protein 1"/>
    <property type="match status" value="1"/>
</dbReference>
<evidence type="ECO:0000313" key="11">
    <source>
        <dbReference type="EMBL" id="KAF1002162.1"/>
    </source>
</evidence>
<sequence>MGSLGFHKQPLCFTTLLFFMLIQTQVLCYQYKVGDLRAWGLPSSLNKNVYAKWSKKYSLKIGDSLLFLYPPSEDSVVQVTEEAYNSCNIADPIVYMNNGNSVFNITSLDNYYFTSGQKGHCEKYQKLKISMLSGNGSSSAPAPPYDPAASPSYQNVFGSIPAPPSSSPSINIPVFLSVAMGFLVYVH</sequence>
<dbReference type="PANTHER" id="PTHR33021">
    <property type="entry name" value="BLUE COPPER PROTEIN"/>
    <property type="match status" value="1"/>
</dbReference>
<proteinExistence type="inferred from homology"/>
<reference evidence="11" key="1">
    <citation type="submission" date="2020-01" db="EMBL/GenBank/DDBJ databases">
        <title>The Celery Genome Sequence Reveals Sequential Paleo-tetraploidization, Resistance Gene Elimination, Karyotype Evolution, and Functional Innovation in Apiales.</title>
        <authorList>
            <person name="Song X."/>
        </authorList>
    </citation>
    <scope>NUCLEOTIDE SEQUENCE</scope>
    <source>
        <tissue evidence="11">Leaf</tissue>
    </source>
</reference>
<dbReference type="Pfam" id="PF02298">
    <property type="entry name" value="Cu_bind_like"/>
    <property type="match status" value="1"/>
</dbReference>
<dbReference type="Proteomes" id="UP000593563">
    <property type="component" value="Unassembled WGS sequence"/>
</dbReference>
<evidence type="ECO:0000259" key="10">
    <source>
        <dbReference type="PROSITE" id="PS51485"/>
    </source>
</evidence>
<evidence type="ECO:0000256" key="8">
    <source>
        <dbReference type="ARBA" id="ARBA00035011"/>
    </source>
</evidence>
<organism evidence="11 12">
    <name type="scientific">Apium graveolens</name>
    <name type="common">Celery</name>
    <dbReference type="NCBI Taxonomy" id="4045"/>
    <lineage>
        <taxon>Eukaryota</taxon>
        <taxon>Viridiplantae</taxon>
        <taxon>Streptophyta</taxon>
        <taxon>Embryophyta</taxon>
        <taxon>Tracheophyta</taxon>
        <taxon>Spermatophyta</taxon>
        <taxon>Magnoliopsida</taxon>
        <taxon>eudicotyledons</taxon>
        <taxon>Gunneridae</taxon>
        <taxon>Pentapetalae</taxon>
        <taxon>asterids</taxon>
        <taxon>campanulids</taxon>
        <taxon>Apiales</taxon>
        <taxon>Apiaceae</taxon>
        <taxon>Apioideae</taxon>
        <taxon>apioid superclade</taxon>
        <taxon>Apieae</taxon>
        <taxon>Apium</taxon>
    </lineage>
</organism>
<feature type="chain" id="PRO_5027058811" description="Phytocyanin domain-containing protein" evidence="9">
    <location>
        <begin position="29"/>
        <end position="187"/>
    </location>
</feature>
<dbReference type="GO" id="GO:0005886">
    <property type="term" value="C:plasma membrane"/>
    <property type="evidence" value="ECO:0007669"/>
    <property type="project" value="UniProtKB-SubCell"/>
</dbReference>
<keyword evidence="7" id="KW-0449">Lipoprotein</keyword>
<evidence type="ECO:0000313" key="12">
    <source>
        <dbReference type="Proteomes" id="UP000593563"/>
    </source>
</evidence>
<dbReference type="AlphaFoldDB" id="A0A6L5BBZ1"/>
<gene>
    <name evidence="11" type="ORF">AG4045_009391</name>
</gene>
<feature type="domain" description="Phytocyanin" evidence="10">
    <location>
        <begin position="29"/>
        <end position="133"/>
    </location>
</feature>
<keyword evidence="5" id="KW-1015">Disulfide bond</keyword>
<evidence type="ECO:0000256" key="3">
    <source>
        <dbReference type="ARBA" id="ARBA00022729"/>
    </source>
</evidence>
<protein>
    <recommendedName>
        <fullName evidence="10">Phytocyanin domain-containing protein</fullName>
    </recommendedName>
</protein>
<name>A0A6L5BBZ1_APIGR</name>
<dbReference type="PANTHER" id="PTHR33021:SF44">
    <property type="entry name" value="EARLY NODULIN-LIKE PROTEIN 8"/>
    <property type="match status" value="1"/>
</dbReference>
<comment type="similarity">
    <text evidence="8">Belongs to the early nodulin-like (ENODL) family.</text>
</comment>
<dbReference type="InterPro" id="IPR039391">
    <property type="entry name" value="Phytocyanin-like"/>
</dbReference>
<evidence type="ECO:0000256" key="6">
    <source>
        <dbReference type="ARBA" id="ARBA00023180"/>
    </source>
</evidence>
<keyword evidence="6" id="KW-0325">Glycoprotein</keyword>
<keyword evidence="12" id="KW-1185">Reference proteome</keyword>
<evidence type="ECO:0000256" key="7">
    <source>
        <dbReference type="ARBA" id="ARBA00023288"/>
    </source>
</evidence>
<keyword evidence="2" id="KW-0336">GPI-anchor</keyword>
<dbReference type="SUPFAM" id="SSF49503">
    <property type="entry name" value="Cupredoxins"/>
    <property type="match status" value="1"/>
</dbReference>
<dbReference type="GO" id="GO:0098552">
    <property type="term" value="C:side of membrane"/>
    <property type="evidence" value="ECO:0007669"/>
    <property type="project" value="UniProtKB-KW"/>
</dbReference>
<keyword evidence="3 9" id="KW-0732">Signal</keyword>
<evidence type="ECO:0000256" key="9">
    <source>
        <dbReference type="SAM" id="SignalP"/>
    </source>
</evidence>
<feature type="signal peptide" evidence="9">
    <location>
        <begin position="1"/>
        <end position="28"/>
    </location>
</feature>
<evidence type="ECO:0000256" key="5">
    <source>
        <dbReference type="ARBA" id="ARBA00023157"/>
    </source>
</evidence>
<dbReference type="Gene3D" id="2.60.40.420">
    <property type="entry name" value="Cupredoxins - blue copper proteins"/>
    <property type="match status" value="1"/>
</dbReference>
<dbReference type="GO" id="GO:0009055">
    <property type="term" value="F:electron transfer activity"/>
    <property type="evidence" value="ECO:0007669"/>
    <property type="project" value="InterPro"/>
</dbReference>
<dbReference type="EMBL" id="WRXP01001639">
    <property type="protein sequence ID" value="KAF1002162.1"/>
    <property type="molecule type" value="Genomic_DNA"/>
</dbReference>
<dbReference type="InterPro" id="IPR008972">
    <property type="entry name" value="Cupredoxin"/>
</dbReference>
<comment type="caution">
    <text evidence="11">The sequence shown here is derived from an EMBL/GenBank/DDBJ whole genome shotgun (WGS) entry which is preliminary data.</text>
</comment>
<comment type="subcellular location">
    <subcellularLocation>
        <location evidence="1">Cell membrane</location>
        <topology evidence="1">Lipid-anchor</topology>
        <topology evidence="1">GPI-anchor</topology>
    </subcellularLocation>
</comment>
<evidence type="ECO:0000256" key="1">
    <source>
        <dbReference type="ARBA" id="ARBA00004609"/>
    </source>
</evidence>
<evidence type="ECO:0000256" key="4">
    <source>
        <dbReference type="ARBA" id="ARBA00023136"/>
    </source>
</evidence>
<accession>A0A6L5BBZ1</accession>
<evidence type="ECO:0000256" key="2">
    <source>
        <dbReference type="ARBA" id="ARBA00022622"/>
    </source>
</evidence>
<dbReference type="PROSITE" id="PS51485">
    <property type="entry name" value="PHYTOCYANIN"/>
    <property type="match status" value="1"/>
</dbReference>
<keyword evidence="4" id="KW-0472">Membrane</keyword>
<dbReference type="InterPro" id="IPR003245">
    <property type="entry name" value="Phytocyanin_dom"/>
</dbReference>